<dbReference type="GO" id="GO:0005085">
    <property type="term" value="F:guanyl-nucleotide exchange factor activity"/>
    <property type="evidence" value="ECO:0000318"/>
    <property type="project" value="GO_Central"/>
</dbReference>
<dbReference type="PANTHER" id="PTHR46337:SF1">
    <property type="entry name" value="RCC1-LIKE G EXCHANGING FACTOR-LIKE PROTEIN"/>
    <property type="match status" value="1"/>
</dbReference>
<dbReference type="PANTHER" id="PTHR46337">
    <property type="entry name" value="RCC1-LIKE G EXCHANGING FACTOR-LIKE PROTEIN"/>
    <property type="match status" value="1"/>
</dbReference>
<dbReference type="Pfam" id="PF00415">
    <property type="entry name" value="RCC1"/>
    <property type="match status" value="3"/>
</dbReference>
<dbReference type="GO" id="GO:0019843">
    <property type="term" value="F:rRNA binding"/>
    <property type="evidence" value="ECO:0000318"/>
    <property type="project" value="GO_Central"/>
</dbReference>
<feature type="region of interest" description="Disordered" evidence="2">
    <location>
        <begin position="340"/>
        <end position="394"/>
    </location>
</feature>
<dbReference type="AlphaFoldDB" id="A7RQF3"/>
<dbReference type="PhylomeDB" id="A7RQF3"/>
<keyword evidence="4" id="KW-1185">Reference proteome</keyword>
<feature type="repeat" description="RCC1" evidence="1">
    <location>
        <begin position="231"/>
        <end position="305"/>
    </location>
</feature>
<dbReference type="InParanoid" id="A7RQF3"/>
<feature type="repeat" description="RCC1" evidence="1">
    <location>
        <begin position="306"/>
        <end position="330"/>
    </location>
</feature>
<dbReference type="InterPro" id="IPR053035">
    <property type="entry name" value="Mitochondrial_GEF_domain"/>
</dbReference>
<dbReference type="EMBL" id="DS469528">
    <property type="protein sequence ID" value="EDO46355.1"/>
    <property type="molecule type" value="Genomic_DNA"/>
</dbReference>
<dbReference type="PRINTS" id="PR00633">
    <property type="entry name" value="RCCNDNSATION"/>
</dbReference>
<dbReference type="GO" id="GO:0005743">
    <property type="term" value="C:mitochondrial inner membrane"/>
    <property type="evidence" value="ECO:0000318"/>
    <property type="project" value="GO_Central"/>
</dbReference>
<feature type="repeat" description="RCC1" evidence="1">
    <location>
        <begin position="37"/>
        <end position="123"/>
    </location>
</feature>
<evidence type="ECO:0000313" key="3">
    <source>
        <dbReference type="EMBL" id="EDO46355.1"/>
    </source>
</evidence>
<name>A7RQF3_NEMVE</name>
<dbReference type="Pfam" id="PF13540">
    <property type="entry name" value="RCC1_2"/>
    <property type="match status" value="2"/>
</dbReference>
<dbReference type="InterPro" id="IPR009091">
    <property type="entry name" value="RCC1/BLIP-II"/>
</dbReference>
<accession>A7RQF3</accession>
<proteinExistence type="predicted"/>
<dbReference type="OMA" id="GSFCMAL"/>
<dbReference type="InterPro" id="IPR000408">
    <property type="entry name" value="Reg_chr_condens"/>
</dbReference>
<feature type="repeat" description="RCC1" evidence="1">
    <location>
        <begin position="124"/>
        <end position="177"/>
    </location>
</feature>
<dbReference type="PROSITE" id="PS50012">
    <property type="entry name" value="RCC1_3"/>
    <property type="match status" value="4"/>
</dbReference>
<dbReference type="HOGENOM" id="CLU_037900_0_0_1"/>
<dbReference type="Proteomes" id="UP000001593">
    <property type="component" value="Unassembled WGS sequence"/>
</dbReference>
<organism evidence="3 4">
    <name type="scientific">Nematostella vectensis</name>
    <name type="common">Starlet sea anemone</name>
    <dbReference type="NCBI Taxonomy" id="45351"/>
    <lineage>
        <taxon>Eukaryota</taxon>
        <taxon>Metazoa</taxon>
        <taxon>Cnidaria</taxon>
        <taxon>Anthozoa</taxon>
        <taxon>Hexacorallia</taxon>
        <taxon>Actiniaria</taxon>
        <taxon>Edwardsiidae</taxon>
        <taxon>Nematostella</taxon>
    </lineage>
</organism>
<dbReference type="STRING" id="45351.A7RQF3"/>
<protein>
    <submittedName>
        <fullName evidence="3">Uncharacterized protein</fullName>
    </submittedName>
</protein>
<reference evidence="3 4" key="1">
    <citation type="journal article" date="2007" name="Science">
        <title>Sea anemone genome reveals ancestral eumetazoan gene repertoire and genomic organization.</title>
        <authorList>
            <person name="Putnam N.H."/>
            <person name="Srivastava M."/>
            <person name="Hellsten U."/>
            <person name="Dirks B."/>
            <person name="Chapman J."/>
            <person name="Salamov A."/>
            <person name="Terry A."/>
            <person name="Shapiro H."/>
            <person name="Lindquist E."/>
            <person name="Kapitonov V.V."/>
            <person name="Jurka J."/>
            <person name="Genikhovich G."/>
            <person name="Grigoriev I.V."/>
            <person name="Lucas S.M."/>
            <person name="Steele R.E."/>
            <person name="Finnerty J.R."/>
            <person name="Technau U."/>
            <person name="Martindale M.Q."/>
            <person name="Rokhsar D.S."/>
        </authorList>
    </citation>
    <scope>NUCLEOTIDE SEQUENCE [LARGE SCALE GENOMIC DNA]</scope>
    <source>
        <strain evidence="4">CH2 X CH6</strain>
    </source>
</reference>
<evidence type="ECO:0000313" key="4">
    <source>
        <dbReference type="Proteomes" id="UP000001593"/>
    </source>
</evidence>
<dbReference type="eggNOG" id="KOG1426">
    <property type="taxonomic scope" value="Eukaryota"/>
</dbReference>
<gene>
    <name evidence="3" type="ORF">NEMVEDRAFT_v1g200569</name>
</gene>
<evidence type="ECO:0000256" key="2">
    <source>
        <dbReference type="SAM" id="MobiDB-lite"/>
    </source>
</evidence>
<evidence type="ECO:0000256" key="1">
    <source>
        <dbReference type="PROSITE-ProRule" id="PRU00235"/>
    </source>
</evidence>
<sequence>MAAKFRPTNVFRGRGLLARWLHSQSAHNLRAENSSKLSAYVWGAGDGGQLGTSTDAVNTTPQHFPVHTKVSNIGCGHGFTAVSEASNYAASIPRSIDLPVFCEKTRITQIACGRSHALVLTDSEGVFVIGGNSQGQCGFGGVTDKVKSFQHLPLPDATGAIVKVVCGMDHSLLLSCDGKVFSCGWGADGQTGLGFFDDAVKVSQLEGELSGVKIKDISSAVDCCLAVSEDGDVFSWGNSEYAQIGLMSDEKQDGSMYSWGYGVLGHGSDVTFSKEPIRIQAVDDVSERITELYCGLDHAAFTTESGKLFVWGRGGFGRLGLGSDEDQWSPKQEVRVRAKNNSFNSNINNHARNFDGHNSNNDHYSNSDDYYSNNDHYSNSDDYYGNSSTYNNNK</sequence>
<dbReference type="SUPFAM" id="SSF50985">
    <property type="entry name" value="RCC1/BLIP-II"/>
    <property type="match status" value="1"/>
</dbReference>
<dbReference type="PROSITE" id="PS00626">
    <property type="entry name" value="RCC1_2"/>
    <property type="match status" value="1"/>
</dbReference>
<dbReference type="Gene3D" id="2.130.10.30">
    <property type="entry name" value="Regulator of chromosome condensation 1/beta-lactamase-inhibitor protein II"/>
    <property type="match status" value="2"/>
</dbReference>